<proteinExistence type="predicted"/>
<feature type="domain" description="Phospholipid/glycerol acyltransferase" evidence="1">
    <location>
        <begin position="43"/>
        <end position="159"/>
    </location>
</feature>
<dbReference type="InterPro" id="IPR002123">
    <property type="entry name" value="Plipid/glycerol_acylTrfase"/>
</dbReference>
<name>A0A126SYH2_9BACT</name>
<evidence type="ECO:0000259" key="1">
    <source>
        <dbReference type="SMART" id="SM00563"/>
    </source>
</evidence>
<dbReference type="PANTHER" id="PTHR22753:SF48">
    <property type="entry name" value="PHOSPHOLIPID_GLYCEROL ACYLTRANSFERASE DOMAIN-CONTAINING PROTEIN"/>
    <property type="match status" value="1"/>
</dbReference>
<dbReference type="EMBL" id="KU144981">
    <property type="protein sequence ID" value="AMK59350.1"/>
    <property type="molecule type" value="Genomic_DNA"/>
</dbReference>
<accession>A0A126SYH2</accession>
<dbReference type="SUPFAM" id="SSF69593">
    <property type="entry name" value="Glycerol-3-phosphate (1)-acyltransferase"/>
    <property type="match status" value="1"/>
</dbReference>
<dbReference type="SMART" id="SM00563">
    <property type="entry name" value="PlsC"/>
    <property type="match status" value="1"/>
</dbReference>
<protein>
    <submittedName>
        <fullName evidence="2">Retinol dehydrogenase 12-like protein</fullName>
    </submittedName>
</protein>
<dbReference type="Pfam" id="PF01553">
    <property type="entry name" value="Acyltransferase"/>
    <property type="match status" value="1"/>
</dbReference>
<dbReference type="GO" id="GO:0016020">
    <property type="term" value="C:membrane"/>
    <property type="evidence" value="ECO:0007669"/>
    <property type="project" value="TreeGrafter"/>
</dbReference>
<dbReference type="GO" id="GO:0016746">
    <property type="term" value="F:acyltransferase activity"/>
    <property type="evidence" value="ECO:0007669"/>
    <property type="project" value="InterPro"/>
</dbReference>
<evidence type="ECO:0000313" key="2">
    <source>
        <dbReference type="EMBL" id="AMK59350.1"/>
    </source>
</evidence>
<reference evidence="2" key="1">
    <citation type="journal article" date="2016" name="Appl. Environ. Microbiol.">
        <title>Functional Metagenomics of a Biostimulated Petroleum-Contaminated Soil Reveals an Extraordinary Diversity of Extradiol Dioxygenases.</title>
        <authorList>
            <person name="Terron-Gonzalez L."/>
            <person name="Martin-Cabello G."/>
            <person name="Ferrer M."/>
            <person name="Santero E."/>
        </authorList>
    </citation>
    <scope>NUCLEOTIDE SEQUENCE</scope>
</reference>
<dbReference type="CDD" id="cd07987">
    <property type="entry name" value="LPLAT_MGAT-like"/>
    <property type="match status" value="1"/>
</dbReference>
<dbReference type="AlphaFoldDB" id="A0A126SYH2"/>
<dbReference type="PANTHER" id="PTHR22753">
    <property type="entry name" value="TRANSMEMBRANE PROTEIN 68"/>
    <property type="match status" value="1"/>
</dbReference>
<sequence>MLQIDDGFDPPSKRMVRLLTALPRAYFRPVFVGLEDLKPERPALWVGNHTLYAMLDTPLICERLYQEGVHIRSLGDRGHFRVPLWGQALVKGGMVLGSPENCRALMESGQHVLVFPGGGREVMRRKGESYQLIWKRRTGFARMAIEHGYDIIPFGSLGPDESLDILLDANDVVRSRAWQWLKDKVPLDEMTRGGDMIPPLVKGMGPTLLPRPQRFYFGFGPRISTEELAGKSGDEEVLWALREEVAAGIRLQLDRLREFRSVDKSANWSRLRRWLAMGREET</sequence>
<organism evidence="2">
    <name type="scientific">uncultured bacterium UPO53</name>
    <dbReference type="NCBI Taxonomy" id="1776978"/>
    <lineage>
        <taxon>Bacteria</taxon>
        <taxon>environmental samples</taxon>
    </lineage>
</organism>